<evidence type="ECO:0000313" key="1">
    <source>
        <dbReference type="EMBL" id="REI43076.1"/>
    </source>
</evidence>
<dbReference type="RefSeq" id="WP_114640796.1">
    <property type="nucleotide sequence ID" value="NZ_JAACIO010000001.1"/>
</dbReference>
<name>A0ABX9KKI7_9FUSO</name>
<reference evidence="1 2" key="1">
    <citation type="submission" date="2018-08" db="EMBL/GenBank/DDBJ databases">
        <title>Draft genome sequence of Psychrilyobacter sp. strain SD5 isolated from Black Sea water.</title>
        <authorList>
            <person name="Yadav S."/>
            <person name="Villanueva L."/>
            <person name="Damste J.S.S."/>
        </authorList>
    </citation>
    <scope>NUCLEOTIDE SEQUENCE [LARGE SCALE GENOMIC DNA]</scope>
    <source>
        <strain evidence="1 2">SD5</strain>
    </source>
</reference>
<evidence type="ECO:0000313" key="2">
    <source>
        <dbReference type="Proteomes" id="UP000263486"/>
    </source>
</evidence>
<evidence type="ECO:0008006" key="3">
    <source>
        <dbReference type="Google" id="ProtNLM"/>
    </source>
</evidence>
<dbReference type="EMBL" id="QUAJ01000001">
    <property type="protein sequence ID" value="REI43076.1"/>
    <property type="molecule type" value="Genomic_DNA"/>
</dbReference>
<dbReference type="Proteomes" id="UP000263486">
    <property type="component" value="Unassembled WGS sequence"/>
</dbReference>
<accession>A0ABX9KKI7</accession>
<gene>
    <name evidence="1" type="ORF">DYH56_00040</name>
</gene>
<organism evidence="1 2">
    <name type="scientific">Psychrilyobacter piezotolerans</name>
    <dbReference type="NCBI Taxonomy" id="2293438"/>
    <lineage>
        <taxon>Bacteria</taxon>
        <taxon>Fusobacteriati</taxon>
        <taxon>Fusobacteriota</taxon>
        <taxon>Fusobacteriia</taxon>
        <taxon>Fusobacteriales</taxon>
        <taxon>Fusobacteriaceae</taxon>
        <taxon>Psychrilyobacter</taxon>
    </lineage>
</organism>
<sequence>MKKTFLFFFLAILIGVSINIPENDGQTVTALTGSSITASGTDDDTDLADSFLTAFGMDDKDSNGSVSTGLSTISTISTNQVTPPFTPHQK</sequence>
<protein>
    <recommendedName>
        <fullName evidence="3">Secreted protein</fullName>
    </recommendedName>
</protein>
<comment type="caution">
    <text evidence="1">The sequence shown here is derived from an EMBL/GenBank/DDBJ whole genome shotgun (WGS) entry which is preliminary data.</text>
</comment>
<keyword evidence="2" id="KW-1185">Reference proteome</keyword>
<proteinExistence type="predicted"/>